<evidence type="ECO:0000313" key="4">
    <source>
        <dbReference type="Proteomes" id="UP000002743"/>
    </source>
</evidence>
<evidence type="ECO:0000259" key="2">
    <source>
        <dbReference type="Pfam" id="PF10671"/>
    </source>
</evidence>
<gene>
    <name evidence="3" type="ordered locus">Msip34_2911</name>
</gene>
<dbReference type="HOGENOM" id="CLU_1459709_0_0_4"/>
<feature type="signal peptide" evidence="1">
    <location>
        <begin position="1"/>
        <end position="18"/>
    </location>
</feature>
<evidence type="ECO:0000256" key="1">
    <source>
        <dbReference type="SAM" id="SignalP"/>
    </source>
</evidence>
<keyword evidence="1" id="KW-0732">Signal</keyword>
<organism evidence="3 4">
    <name type="scientific">Methylovorus glucosotrophus (strain SIP3-4)</name>
    <dbReference type="NCBI Taxonomy" id="582744"/>
    <lineage>
        <taxon>Bacteria</taxon>
        <taxon>Pseudomonadati</taxon>
        <taxon>Pseudomonadota</taxon>
        <taxon>Betaproteobacteria</taxon>
        <taxon>Nitrosomonadales</taxon>
        <taxon>Methylophilaceae</taxon>
        <taxon>Methylovorus</taxon>
    </lineage>
</organism>
<keyword evidence="4" id="KW-1185">Reference proteome</keyword>
<geneLocation type="plasmid" evidence="3 4">
    <name>pMsip01</name>
</geneLocation>
<accession>C6XES8</accession>
<protein>
    <recommendedName>
        <fullName evidence="2">Toxin co-regulated pilus biosynthesis protein Q C-terminal domain-containing protein</fullName>
    </recommendedName>
</protein>
<dbReference type="EMBL" id="CP001675">
    <property type="protein sequence ID" value="ACT52135.1"/>
    <property type="molecule type" value="Genomic_DNA"/>
</dbReference>
<reference evidence="4" key="1">
    <citation type="submission" date="2009-07" db="EMBL/GenBank/DDBJ databases">
        <title>Complete sequence of plasmid 1 of Methylovorus sp. SIP3-4.</title>
        <authorList>
            <consortium name="US DOE Joint Genome Institute"/>
            <person name="Lucas S."/>
            <person name="Copeland A."/>
            <person name="Lapidus A."/>
            <person name="Glavina del Rio T."/>
            <person name="Tice H."/>
            <person name="Bruce D."/>
            <person name="Goodwin L."/>
            <person name="Pitluck S."/>
            <person name="Clum A."/>
            <person name="Larimer F."/>
            <person name="Land M."/>
            <person name="Hauser L."/>
            <person name="Kyrpides N."/>
            <person name="Mikhailova N."/>
            <person name="Kayluzhnaya M."/>
            <person name="Chistoserdova L."/>
        </authorList>
    </citation>
    <scope>NUCLEOTIDE SEQUENCE [LARGE SCALE GENOMIC DNA]</scope>
    <source>
        <strain evidence="4">SIP3-4</strain>
        <plasmid evidence="4">pMsip01</plasmid>
    </source>
</reference>
<reference evidence="3 4" key="2">
    <citation type="journal article" date="2011" name="J. Bacteriol.">
        <title>Genomes of three methylotrophs from a single niche uncover genetic and metabolic divergence of Methylophilaceae.</title>
        <authorList>
            <person name="Lapidus A."/>
            <person name="Clum A."/>
            <person name="Labutti K."/>
            <person name="Kaluzhnaya M.G."/>
            <person name="Lim S."/>
            <person name="Beck D.A."/>
            <person name="Glavina Del Rio T."/>
            <person name="Nolan M."/>
            <person name="Mavromatis K."/>
            <person name="Huntemann M."/>
            <person name="Lucas S."/>
            <person name="Lidstrom M.E."/>
            <person name="Ivanova N."/>
            <person name="Chistoserdova L."/>
        </authorList>
    </citation>
    <scope>NUCLEOTIDE SEQUENCE [LARGE SCALE GENOMIC DNA]</scope>
    <source>
        <strain evidence="3 4">SIP3-4</strain>
        <plasmid evidence="3 4">pMsip01</plasmid>
    </source>
</reference>
<sequence length="185" mass="20412">MKRIVFLGFVMNSSMAMAAGQICGDLNEYVVQKVSFSDTTLQSGLIQITNGMPFQIIAKGGNDLRVSALDVSGPLGGVLEKFSKEAGFTYRQNKCLLEISALPPKQTWKIQVGDRISDRFNEWARSSNWTLSWETAEVIAEGNVTYSGSFDEAIITIVDALNNSGSNLKAKFYEANNVLRITERK</sequence>
<name>C6XES8_METGS</name>
<evidence type="ECO:0000313" key="3">
    <source>
        <dbReference type="EMBL" id="ACT52135.1"/>
    </source>
</evidence>
<dbReference type="Proteomes" id="UP000002743">
    <property type="component" value="Plasmid pMsip01"/>
</dbReference>
<feature type="domain" description="Toxin co-regulated pilus biosynthesis protein Q C-terminal" evidence="2">
    <location>
        <begin position="106"/>
        <end position="183"/>
    </location>
</feature>
<feature type="chain" id="PRO_5002973843" description="Toxin co-regulated pilus biosynthesis protein Q C-terminal domain-containing protein" evidence="1">
    <location>
        <begin position="19"/>
        <end position="185"/>
    </location>
</feature>
<dbReference type="AlphaFoldDB" id="C6XES8"/>
<dbReference type="RefSeq" id="WP_012777733.1">
    <property type="nucleotide sequence ID" value="NC_012970.1"/>
</dbReference>
<proteinExistence type="predicted"/>
<keyword evidence="3" id="KW-0614">Plasmid</keyword>
<dbReference type="Pfam" id="PF10671">
    <property type="entry name" value="TcpQ"/>
    <property type="match status" value="1"/>
</dbReference>
<dbReference type="InterPro" id="IPR018927">
    <property type="entry name" value="Pilus_synth_Q_C"/>
</dbReference>
<dbReference type="KEGG" id="mei:Msip34_2911"/>